<sequence length="103" mass="11681">LGNEDSQQQEVLIDVNVDSSSLPLKEVDGTVYLFGKVWIEAAKAYVSCSVAVKNIERQIFILPREKLRGWISLKLIVLKLMSLLGLLMFTRSLMIRLQQSTRS</sequence>
<evidence type="ECO:0000313" key="3">
    <source>
        <dbReference type="Proteomes" id="UP001159405"/>
    </source>
</evidence>
<feature type="non-terminal residue" evidence="2">
    <location>
        <position position="1"/>
    </location>
</feature>
<dbReference type="EMBL" id="CALNXK010000378">
    <property type="protein sequence ID" value="CAH3184180.1"/>
    <property type="molecule type" value="Genomic_DNA"/>
</dbReference>
<name>A0ABN8RZE6_9CNID</name>
<comment type="caution">
    <text evidence="2">The sequence shown here is derived from an EMBL/GenBank/DDBJ whole genome shotgun (WGS) entry which is preliminary data.</text>
</comment>
<dbReference type="PANTHER" id="PTHR45861">
    <property type="entry name" value="DNA POLYMERASE ALPHA CATALYTIC SUBUNIT"/>
    <property type="match status" value="1"/>
</dbReference>
<feature type="transmembrane region" description="Helical" evidence="1">
    <location>
        <begin position="70"/>
        <end position="89"/>
    </location>
</feature>
<gene>
    <name evidence="2" type="ORF">PLOB_00029747</name>
</gene>
<dbReference type="Gene3D" id="2.40.50.730">
    <property type="match status" value="1"/>
</dbReference>
<evidence type="ECO:0000313" key="2">
    <source>
        <dbReference type="EMBL" id="CAH3184180.1"/>
    </source>
</evidence>
<dbReference type="Proteomes" id="UP001159405">
    <property type="component" value="Unassembled WGS sequence"/>
</dbReference>
<organism evidence="2 3">
    <name type="scientific">Porites lobata</name>
    <dbReference type="NCBI Taxonomy" id="104759"/>
    <lineage>
        <taxon>Eukaryota</taxon>
        <taxon>Metazoa</taxon>
        <taxon>Cnidaria</taxon>
        <taxon>Anthozoa</taxon>
        <taxon>Hexacorallia</taxon>
        <taxon>Scleractinia</taxon>
        <taxon>Fungiina</taxon>
        <taxon>Poritidae</taxon>
        <taxon>Porites</taxon>
    </lineage>
</organism>
<protein>
    <submittedName>
        <fullName evidence="2">Uncharacterized protein</fullName>
    </submittedName>
</protein>
<dbReference type="PANTHER" id="PTHR45861:SF1">
    <property type="entry name" value="DNA POLYMERASE ALPHA CATALYTIC SUBUNIT"/>
    <property type="match status" value="1"/>
</dbReference>
<proteinExistence type="predicted"/>
<keyword evidence="3" id="KW-1185">Reference proteome</keyword>
<evidence type="ECO:0000256" key="1">
    <source>
        <dbReference type="SAM" id="Phobius"/>
    </source>
</evidence>
<accession>A0ABN8RZE6</accession>
<keyword evidence="1" id="KW-1133">Transmembrane helix</keyword>
<keyword evidence="1" id="KW-0812">Transmembrane</keyword>
<keyword evidence="1" id="KW-0472">Membrane</keyword>
<reference evidence="2 3" key="1">
    <citation type="submission" date="2022-05" db="EMBL/GenBank/DDBJ databases">
        <authorList>
            <consortium name="Genoscope - CEA"/>
            <person name="William W."/>
        </authorList>
    </citation>
    <scope>NUCLEOTIDE SEQUENCE [LARGE SCALE GENOMIC DNA]</scope>
</reference>